<dbReference type="Pfam" id="PF13462">
    <property type="entry name" value="Thioredoxin_4"/>
    <property type="match status" value="1"/>
</dbReference>
<gene>
    <name evidence="9" type="ORF">ACIGXA_32135</name>
</gene>
<keyword evidence="3" id="KW-0560">Oxidoreductase</keyword>
<feature type="compositionally biased region" description="Basic and acidic residues" evidence="6">
    <location>
        <begin position="1"/>
        <end position="26"/>
    </location>
</feature>
<organism evidence="9 10">
    <name type="scientific">Streptomyces fildesensis</name>
    <dbReference type="NCBI Taxonomy" id="375757"/>
    <lineage>
        <taxon>Bacteria</taxon>
        <taxon>Bacillati</taxon>
        <taxon>Actinomycetota</taxon>
        <taxon>Actinomycetes</taxon>
        <taxon>Kitasatosporales</taxon>
        <taxon>Streptomycetaceae</taxon>
        <taxon>Streptomyces</taxon>
    </lineage>
</organism>
<proteinExistence type="inferred from homology"/>
<evidence type="ECO:0000256" key="6">
    <source>
        <dbReference type="SAM" id="MobiDB-lite"/>
    </source>
</evidence>
<keyword evidence="10" id="KW-1185">Reference proteome</keyword>
<keyword evidence="5" id="KW-0676">Redox-active center</keyword>
<dbReference type="Gene3D" id="3.40.30.10">
    <property type="entry name" value="Glutaredoxin"/>
    <property type="match status" value="1"/>
</dbReference>
<feature type="region of interest" description="Disordered" evidence="6">
    <location>
        <begin position="1"/>
        <end position="29"/>
    </location>
</feature>
<evidence type="ECO:0000256" key="5">
    <source>
        <dbReference type="ARBA" id="ARBA00023284"/>
    </source>
</evidence>
<evidence type="ECO:0000313" key="10">
    <source>
        <dbReference type="Proteomes" id="UP001614394"/>
    </source>
</evidence>
<accession>A0ABW8CGG7</accession>
<feature type="transmembrane region" description="Helical" evidence="7">
    <location>
        <begin position="32"/>
        <end position="54"/>
    </location>
</feature>
<keyword evidence="7" id="KW-1133">Transmembrane helix</keyword>
<dbReference type="InterPro" id="IPR036249">
    <property type="entry name" value="Thioredoxin-like_sf"/>
</dbReference>
<comment type="caution">
    <text evidence="9">The sequence shown here is derived from an EMBL/GenBank/DDBJ whole genome shotgun (WGS) entry which is preliminary data.</text>
</comment>
<dbReference type="PANTHER" id="PTHR13887:SF14">
    <property type="entry name" value="DISULFIDE BOND FORMATION PROTEIN D"/>
    <property type="match status" value="1"/>
</dbReference>
<comment type="similarity">
    <text evidence="1">Belongs to the thioredoxin family. DsbA subfamily.</text>
</comment>
<evidence type="ECO:0000313" key="9">
    <source>
        <dbReference type="EMBL" id="MFI9105168.1"/>
    </source>
</evidence>
<dbReference type="Proteomes" id="UP001614394">
    <property type="component" value="Unassembled WGS sequence"/>
</dbReference>
<dbReference type="SUPFAM" id="SSF52833">
    <property type="entry name" value="Thioredoxin-like"/>
    <property type="match status" value="1"/>
</dbReference>
<protein>
    <submittedName>
        <fullName evidence="9">DsbA family protein</fullName>
    </submittedName>
</protein>
<keyword evidence="2" id="KW-0732">Signal</keyword>
<dbReference type="RefSeq" id="WP_399655903.1">
    <property type="nucleotide sequence ID" value="NZ_JBITYG010000011.1"/>
</dbReference>
<keyword evidence="4" id="KW-1015">Disulfide bond</keyword>
<evidence type="ECO:0000256" key="3">
    <source>
        <dbReference type="ARBA" id="ARBA00023002"/>
    </source>
</evidence>
<sequence>MSQKNREGKRTAREAMHEQREKDKAREKRKRTLIVGGAVVVVLAIAGVVAGVLANHKSEPAKPVASPKGATGNDNLVIPTGAADAPSTLTVYEDFRCPGCGMFEKTFRDTVHSLEDSGALKADYHLVTIIDGNMGGTGSLNAGNAAVCAQDAGKFRAFHDVLYENQPDEREDKFGDKAYLLELADKVPGLKTDTFTACVNNGTYDSWIKKSAAAFGGSGFSSTPTVLLNGKSVYGNQTDPLTPDKLKQQVEAANKGKKAGTVTPTPTS</sequence>
<keyword evidence="7" id="KW-0812">Transmembrane</keyword>
<keyword evidence="7" id="KW-0472">Membrane</keyword>
<evidence type="ECO:0000256" key="7">
    <source>
        <dbReference type="SAM" id="Phobius"/>
    </source>
</evidence>
<evidence type="ECO:0000256" key="1">
    <source>
        <dbReference type="ARBA" id="ARBA00005791"/>
    </source>
</evidence>
<dbReference type="PANTHER" id="PTHR13887">
    <property type="entry name" value="GLUTATHIONE S-TRANSFERASE KAPPA"/>
    <property type="match status" value="1"/>
</dbReference>
<dbReference type="InterPro" id="IPR012336">
    <property type="entry name" value="Thioredoxin-like_fold"/>
</dbReference>
<dbReference type="EMBL" id="JBITYG010000011">
    <property type="protein sequence ID" value="MFI9105168.1"/>
    <property type="molecule type" value="Genomic_DNA"/>
</dbReference>
<name>A0ABW8CGG7_9ACTN</name>
<evidence type="ECO:0000256" key="4">
    <source>
        <dbReference type="ARBA" id="ARBA00023157"/>
    </source>
</evidence>
<evidence type="ECO:0000259" key="8">
    <source>
        <dbReference type="Pfam" id="PF13462"/>
    </source>
</evidence>
<reference evidence="9 10" key="1">
    <citation type="submission" date="2024-10" db="EMBL/GenBank/DDBJ databases">
        <title>The Natural Products Discovery Center: Release of the First 8490 Sequenced Strains for Exploring Actinobacteria Biosynthetic Diversity.</title>
        <authorList>
            <person name="Kalkreuter E."/>
            <person name="Kautsar S.A."/>
            <person name="Yang D."/>
            <person name="Bader C.D."/>
            <person name="Teijaro C.N."/>
            <person name="Fluegel L."/>
            <person name="Davis C.M."/>
            <person name="Simpson J.R."/>
            <person name="Lauterbach L."/>
            <person name="Steele A.D."/>
            <person name="Gui C."/>
            <person name="Meng S."/>
            <person name="Li G."/>
            <person name="Viehrig K."/>
            <person name="Ye F."/>
            <person name="Su P."/>
            <person name="Kiefer A.F."/>
            <person name="Nichols A."/>
            <person name="Cepeda A.J."/>
            <person name="Yan W."/>
            <person name="Fan B."/>
            <person name="Jiang Y."/>
            <person name="Adhikari A."/>
            <person name="Zheng C.-J."/>
            <person name="Schuster L."/>
            <person name="Cowan T.M."/>
            <person name="Smanski M.J."/>
            <person name="Chevrette M.G."/>
            <person name="De Carvalho L.P.S."/>
            <person name="Shen B."/>
        </authorList>
    </citation>
    <scope>NUCLEOTIDE SEQUENCE [LARGE SCALE GENOMIC DNA]</scope>
    <source>
        <strain evidence="9 10">NPDC053399</strain>
    </source>
</reference>
<feature type="domain" description="Thioredoxin-like fold" evidence="8">
    <location>
        <begin position="80"/>
        <end position="251"/>
    </location>
</feature>
<evidence type="ECO:0000256" key="2">
    <source>
        <dbReference type="ARBA" id="ARBA00022729"/>
    </source>
</evidence>